<dbReference type="Proteomes" id="UP001318300">
    <property type="component" value="Unassembled WGS sequence"/>
</dbReference>
<comment type="caution">
    <text evidence="2">The sequence shown here is derived from an EMBL/GenBank/DDBJ whole genome shotgun (WGS) entry which is preliminary data.</text>
</comment>
<evidence type="ECO:0000259" key="1">
    <source>
        <dbReference type="Pfam" id="PF14280"/>
    </source>
</evidence>
<dbReference type="Pfam" id="PF14280">
    <property type="entry name" value="DUF4365"/>
    <property type="match status" value="1"/>
</dbReference>
<keyword evidence="3" id="KW-1185">Reference proteome</keyword>
<reference evidence="2 3" key="1">
    <citation type="submission" date="2020-03" db="EMBL/GenBank/DDBJ databases">
        <title>Above-ground endophytic microbial communities from plants in different locations in the United States.</title>
        <authorList>
            <person name="Frank C."/>
        </authorList>
    </citation>
    <scope>NUCLEOTIDE SEQUENCE [LARGE SCALE GENOMIC DNA]</scope>
    <source>
        <strain evidence="2 3">WW7</strain>
    </source>
</reference>
<sequence length="162" mass="18161">MKEELSKAFLHLLASSTGLDVGTWGQDYDVRDVTLKSRVEYPDLSDTGIDVQLKCTGQQAVDRADTVAWSLSTHHISKMRKTMRATPFLFCVLVTDADAGYWLEATMDGLLARSHMYYLWGHDLPAPIAAQESQTVHVPKVNKLTPATLLELMEEASKWRAH</sequence>
<dbReference type="RefSeq" id="WP_166780718.1">
    <property type="nucleotide sequence ID" value="NZ_JAAOYO010000003.1"/>
</dbReference>
<dbReference type="EMBL" id="JAAOYO010000003">
    <property type="protein sequence ID" value="NII41712.1"/>
    <property type="molecule type" value="Genomic_DNA"/>
</dbReference>
<accession>A0ABX0T9I1</accession>
<proteinExistence type="predicted"/>
<evidence type="ECO:0000313" key="3">
    <source>
        <dbReference type="Proteomes" id="UP001318300"/>
    </source>
</evidence>
<dbReference type="InterPro" id="IPR025375">
    <property type="entry name" value="DUF4365"/>
</dbReference>
<gene>
    <name evidence="2" type="ORF">E9228_002359</name>
</gene>
<name>A0ABX0T9I1_9MICO</name>
<protein>
    <recommendedName>
        <fullName evidence="1">DUF4365 domain-containing protein</fullName>
    </recommendedName>
</protein>
<evidence type="ECO:0000313" key="2">
    <source>
        <dbReference type="EMBL" id="NII41712.1"/>
    </source>
</evidence>
<feature type="domain" description="DUF4365" evidence="1">
    <location>
        <begin position="6"/>
        <end position="155"/>
    </location>
</feature>
<organism evidence="2 3">
    <name type="scientific">Curtobacterium salicis</name>
    <dbReference type="NCBI Taxonomy" id="1779862"/>
    <lineage>
        <taxon>Bacteria</taxon>
        <taxon>Bacillati</taxon>
        <taxon>Actinomycetota</taxon>
        <taxon>Actinomycetes</taxon>
        <taxon>Micrococcales</taxon>
        <taxon>Microbacteriaceae</taxon>
        <taxon>Curtobacterium</taxon>
    </lineage>
</organism>